<sequence length="166" mass="18879">MIRKNITKNNENLLYIEYVPLAKFVKILISLVFLFSIFMVITISALIPQVMIPLLSISGGLCFFILLVYLNYRGLQITLTRNQIKVKYGIFNHKIIPLKKIMSCKTTKATFKKYGGVGIRIGSDGSRAYNTDFGDAVKLTYQNGRPFIFSTRNPQKICNIVNELSK</sequence>
<evidence type="ECO:0000256" key="1">
    <source>
        <dbReference type="SAM" id="Phobius"/>
    </source>
</evidence>
<gene>
    <name evidence="2" type="ORF">S12H4_05503</name>
</gene>
<evidence type="ECO:0008006" key="3">
    <source>
        <dbReference type="Google" id="ProtNLM"/>
    </source>
</evidence>
<accession>X1S985</accession>
<reference evidence="2" key="1">
    <citation type="journal article" date="2014" name="Front. Microbiol.">
        <title>High frequency of phylogenetically diverse reductive dehalogenase-homologous genes in deep subseafloor sedimentary metagenomes.</title>
        <authorList>
            <person name="Kawai M."/>
            <person name="Futagami T."/>
            <person name="Toyoda A."/>
            <person name="Takaki Y."/>
            <person name="Nishi S."/>
            <person name="Hori S."/>
            <person name="Arai W."/>
            <person name="Tsubouchi T."/>
            <person name="Morono Y."/>
            <person name="Uchiyama I."/>
            <person name="Ito T."/>
            <person name="Fujiyama A."/>
            <person name="Inagaki F."/>
            <person name="Takami H."/>
        </authorList>
    </citation>
    <scope>NUCLEOTIDE SEQUENCE</scope>
    <source>
        <strain evidence="2">Expedition CK06-06</strain>
    </source>
</reference>
<keyword evidence="1" id="KW-1133">Transmembrane helix</keyword>
<protein>
    <recommendedName>
        <fullName evidence="3">Bacterial Pleckstrin homology domain-containing protein</fullName>
    </recommendedName>
</protein>
<comment type="caution">
    <text evidence="2">The sequence shown here is derived from an EMBL/GenBank/DDBJ whole genome shotgun (WGS) entry which is preliminary data.</text>
</comment>
<dbReference type="EMBL" id="BARW01001831">
    <property type="protein sequence ID" value="GAI64354.1"/>
    <property type="molecule type" value="Genomic_DNA"/>
</dbReference>
<keyword evidence="1" id="KW-0812">Transmembrane</keyword>
<feature type="transmembrane region" description="Helical" evidence="1">
    <location>
        <begin position="52"/>
        <end position="72"/>
    </location>
</feature>
<name>X1S985_9ZZZZ</name>
<feature type="transmembrane region" description="Helical" evidence="1">
    <location>
        <begin position="21"/>
        <end position="46"/>
    </location>
</feature>
<keyword evidence="1" id="KW-0472">Membrane</keyword>
<evidence type="ECO:0000313" key="2">
    <source>
        <dbReference type="EMBL" id="GAI64354.1"/>
    </source>
</evidence>
<proteinExistence type="predicted"/>
<dbReference type="AlphaFoldDB" id="X1S985"/>
<organism evidence="2">
    <name type="scientific">marine sediment metagenome</name>
    <dbReference type="NCBI Taxonomy" id="412755"/>
    <lineage>
        <taxon>unclassified sequences</taxon>
        <taxon>metagenomes</taxon>
        <taxon>ecological metagenomes</taxon>
    </lineage>
</organism>